<dbReference type="Pfam" id="PF01575">
    <property type="entry name" value="MaoC_dehydratas"/>
    <property type="match status" value="1"/>
</dbReference>
<evidence type="ECO:0000313" key="3">
    <source>
        <dbReference type="EMBL" id="BCR36023.1"/>
    </source>
</evidence>
<keyword evidence="4" id="KW-1185">Reference proteome</keyword>
<dbReference type="AlphaFoldDB" id="A0A7U9TII8"/>
<dbReference type="InterPro" id="IPR002539">
    <property type="entry name" value="MaoC-like_dom"/>
</dbReference>
<dbReference type="PANTHER" id="PTHR43437">
    <property type="entry name" value="HYDROXYACYL-THIOESTER DEHYDRATASE TYPE 2, MITOCHONDRIAL-RELATED"/>
    <property type="match status" value="1"/>
</dbReference>
<dbReference type="RefSeq" id="WP_176239865.1">
    <property type="nucleotide sequence ID" value="NZ_AP024412.1"/>
</dbReference>
<dbReference type="InterPro" id="IPR029069">
    <property type="entry name" value="HotDog_dom_sf"/>
</dbReference>
<dbReference type="KEGG" id="manr:MPAN_009160"/>
<dbReference type="GO" id="GO:0006633">
    <property type="term" value="P:fatty acid biosynthetic process"/>
    <property type="evidence" value="ECO:0007669"/>
    <property type="project" value="TreeGrafter"/>
</dbReference>
<dbReference type="Gene3D" id="3.10.129.10">
    <property type="entry name" value="Hotdog Thioesterase"/>
    <property type="match status" value="1"/>
</dbReference>
<proteinExistence type="predicted"/>
<evidence type="ECO:0000313" key="4">
    <source>
        <dbReference type="Proteomes" id="UP000620133"/>
    </source>
</evidence>
<feature type="domain" description="MaoC-like" evidence="2">
    <location>
        <begin position="18"/>
        <end position="120"/>
    </location>
</feature>
<accession>A0A7U9TII8</accession>
<dbReference type="GO" id="GO:0019171">
    <property type="term" value="F:(3R)-hydroxyacyl-[acyl-carrier-protein] dehydratase activity"/>
    <property type="evidence" value="ECO:0007669"/>
    <property type="project" value="TreeGrafter"/>
</dbReference>
<evidence type="ECO:0000259" key="2">
    <source>
        <dbReference type="Pfam" id="PF01575"/>
    </source>
</evidence>
<protein>
    <submittedName>
        <fullName evidence="3">Dehydrogenase</fullName>
    </submittedName>
</protein>
<dbReference type="InterPro" id="IPR050965">
    <property type="entry name" value="UPF0336/Enoyl-CoA_hydratase"/>
</dbReference>
<dbReference type="Proteomes" id="UP000620133">
    <property type="component" value="Chromosome"/>
</dbReference>
<gene>
    <name evidence="3" type="ORF">MPAN_009160</name>
</gene>
<dbReference type="EMBL" id="AP024412">
    <property type="protein sequence ID" value="BCR36023.1"/>
    <property type="molecule type" value="Genomic_DNA"/>
</dbReference>
<organism evidence="3 4">
    <name type="scientific">Mariniplasma anaerobium</name>
    <dbReference type="NCBI Taxonomy" id="2735436"/>
    <lineage>
        <taxon>Bacteria</taxon>
        <taxon>Bacillati</taxon>
        <taxon>Mycoplasmatota</taxon>
        <taxon>Mollicutes</taxon>
        <taxon>Acholeplasmatales</taxon>
        <taxon>Acholeplasmataceae</taxon>
        <taxon>Mariniplasma</taxon>
    </lineage>
</organism>
<evidence type="ECO:0000256" key="1">
    <source>
        <dbReference type="ARBA" id="ARBA00023239"/>
    </source>
</evidence>
<sequence length="138" mass="15049">MIGKTIKELRIGDAAFFQKTITDADVVLFAGVTGDMNPVHINEVYAKESMFKKRICHGGLVAALFSTVLGTTLPGYGTIYLGQNSKFVKPVYLNDTIKATVEVVEIIESKNRVILKTTATNQNDEVVITGEATVMPPR</sequence>
<name>A0A7U9TII8_9MOLU</name>
<dbReference type="FunFam" id="3.10.129.10:FF:000042">
    <property type="entry name" value="MaoC domain protein dehydratase"/>
    <property type="match status" value="1"/>
</dbReference>
<keyword evidence="1" id="KW-0456">Lyase</keyword>
<reference evidence="3" key="1">
    <citation type="submission" date="2021-01" db="EMBL/GenBank/DDBJ databases">
        <title>Draft genome sequence of Acholeplasmataceae bacterium strain Mahy22.</title>
        <authorList>
            <person name="Watanabe M."/>
            <person name="Kojima H."/>
            <person name="Fukui M."/>
        </authorList>
    </citation>
    <scope>NUCLEOTIDE SEQUENCE</scope>
    <source>
        <strain evidence="3">Mahy22</strain>
    </source>
</reference>
<dbReference type="CDD" id="cd03449">
    <property type="entry name" value="R_hydratase"/>
    <property type="match status" value="1"/>
</dbReference>
<dbReference type="PANTHER" id="PTHR43437:SF3">
    <property type="entry name" value="HYDROXYACYL-THIOESTER DEHYDRATASE TYPE 2, MITOCHONDRIAL"/>
    <property type="match status" value="1"/>
</dbReference>
<dbReference type="SUPFAM" id="SSF54637">
    <property type="entry name" value="Thioesterase/thiol ester dehydrase-isomerase"/>
    <property type="match status" value="1"/>
</dbReference>